<evidence type="ECO:0000313" key="1">
    <source>
        <dbReference type="EMBL" id="SFI43366.1"/>
    </source>
</evidence>
<dbReference type="InterPro" id="IPR013324">
    <property type="entry name" value="RNA_pol_sigma_r3/r4-like"/>
</dbReference>
<dbReference type="RefSeq" id="WP_177208948.1">
    <property type="nucleotide sequence ID" value="NZ_FOQA01000023.1"/>
</dbReference>
<dbReference type="Proteomes" id="UP000199287">
    <property type="component" value="Unassembled WGS sequence"/>
</dbReference>
<keyword evidence="2" id="KW-1185">Reference proteome</keyword>
<gene>
    <name evidence="1" type="ORF">SAMN05192551_1233</name>
</gene>
<dbReference type="EMBL" id="FOQA01000023">
    <property type="protein sequence ID" value="SFI43366.1"/>
    <property type="molecule type" value="Genomic_DNA"/>
</dbReference>
<proteinExistence type="predicted"/>
<evidence type="ECO:0000313" key="2">
    <source>
        <dbReference type="Proteomes" id="UP000199287"/>
    </source>
</evidence>
<dbReference type="Pfam" id="PF16264">
    <property type="entry name" value="SatD"/>
    <property type="match status" value="1"/>
</dbReference>
<name>A0A1I3I5X0_9FIRM</name>
<protein>
    <submittedName>
        <fullName evidence="1">SatD family (SatD)</fullName>
    </submittedName>
</protein>
<dbReference type="STRING" id="69895.SAMN05192551_1233"/>
<sequence length="223" mass="25942">MYCAIIGDIVKSRNIEDRSNVQYQLEGILKDINMKYKDSIVSNFTITIGDEFQGLLDEPKSLLDIIDYIKINLYPVKVRFGIGLGEMSTEIKLFAIGSDGPAYHVARKAIEDIKKSDIKYEQPDRDTIVYTTIKENHEFNYLDIVNSLLSACCFIESKWSEKQRDIIKQVTKEDKTHRELAEQYGVTQPSISRRLNKSGYYTYKNAKEDAIKYIVNYWERIHE</sequence>
<organism evidence="1 2">
    <name type="scientific">Tindallia magadiensis</name>
    <dbReference type="NCBI Taxonomy" id="69895"/>
    <lineage>
        <taxon>Bacteria</taxon>
        <taxon>Bacillati</taxon>
        <taxon>Bacillota</taxon>
        <taxon>Clostridia</taxon>
        <taxon>Peptostreptococcales</taxon>
        <taxon>Tindalliaceae</taxon>
        <taxon>Tindallia</taxon>
    </lineage>
</organism>
<dbReference type="SUPFAM" id="SSF88659">
    <property type="entry name" value="Sigma3 and sigma4 domains of RNA polymerase sigma factors"/>
    <property type="match status" value="1"/>
</dbReference>
<dbReference type="InterPro" id="IPR032580">
    <property type="entry name" value="SatD"/>
</dbReference>
<dbReference type="AlphaFoldDB" id="A0A1I3I5X0"/>
<reference evidence="2" key="1">
    <citation type="submission" date="2016-10" db="EMBL/GenBank/DDBJ databases">
        <authorList>
            <person name="Varghese N."/>
            <person name="Submissions S."/>
        </authorList>
    </citation>
    <scope>NUCLEOTIDE SEQUENCE [LARGE SCALE GENOMIC DNA]</scope>
    <source>
        <strain evidence="2">Z-7934</strain>
    </source>
</reference>
<accession>A0A1I3I5X0</accession>